<proteinExistence type="predicted"/>
<evidence type="ECO:0000313" key="1">
    <source>
        <dbReference type="EMBL" id="KKL53219.1"/>
    </source>
</evidence>
<organism evidence="1">
    <name type="scientific">marine sediment metagenome</name>
    <dbReference type="NCBI Taxonomy" id="412755"/>
    <lineage>
        <taxon>unclassified sequences</taxon>
        <taxon>metagenomes</taxon>
        <taxon>ecological metagenomes</taxon>
    </lineage>
</organism>
<sequence length="141" mass="15870">MKVRNGFVSNSSSSSFVAVGIGRGGGWKSKPKDTMRWENLLNTMGMPLEEYEYDSFYPEGEHAGKASDYGYGTMKMSDGSELCLYGGYEFYFVGLDAMPLIEKDMKLSEIKKQFQQTVKAYYGVKINLTDIKLRSDEVSSE</sequence>
<comment type="caution">
    <text evidence="1">The sequence shown here is derived from an EMBL/GenBank/DDBJ whole genome shotgun (WGS) entry which is preliminary data.</text>
</comment>
<reference evidence="1" key="1">
    <citation type="journal article" date="2015" name="Nature">
        <title>Complex archaea that bridge the gap between prokaryotes and eukaryotes.</title>
        <authorList>
            <person name="Spang A."/>
            <person name="Saw J.H."/>
            <person name="Jorgensen S.L."/>
            <person name="Zaremba-Niedzwiedzka K."/>
            <person name="Martijn J."/>
            <person name="Lind A.E."/>
            <person name="van Eijk R."/>
            <person name="Schleper C."/>
            <person name="Guy L."/>
            <person name="Ettema T.J."/>
        </authorList>
    </citation>
    <scope>NUCLEOTIDE SEQUENCE</scope>
</reference>
<accession>A0A0F9CV93</accession>
<gene>
    <name evidence="1" type="ORF">LCGC14_2277670</name>
</gene>
<name>A0A0F9CV93_9ZZZZ</name>
<protein>
    <submittedName>
        <fullName evidence="1">Uncharacterized protein</fullName>
    </submittedName>
</protein>
<dbReference type="EMBL" id="LAZR01031621">
    <property type="protein sequence ID" value="KKL53219.1"/>
    <property type="molecule type" value="Genomic_DNA"/>
</dbReference>
<dbReference type="AlphaFoldDB" id="A0A0F9CV93"/>